<proteinExistence type="inferred from homology"/>
<comment type="similarity">
    <text evidence="1 12">Belongs to the tRNA(His) guanylyltransferase family.</text>
</comment>
<evidence type="ECO:0000259" key="16">
    <source>
        <dbReference type="Pfam" id="PF14413"/>
    </source>
</evidence>
<dbReference type="FunFam" id="3.30.70.3000:FF:000001">
    <property type="entry name" value="tRNA(His) guanylyltransferase"/>
    <property type="match status" value="1"/>
</dbReference>
<dbReference type="PANTHER" id="PTHR12729:SF6">
    <property type="entry name" value="TRNA(HIS) GUANYLYLTRANSFERASE-RELATED"/>
    <property type="match status" value="1"/>
</dbReference>
<dbReference type="AlphaFoldDB" id="A0A8C9HH93"/>
<dbReference type="Proteomes" id="UP000694416">
    <property type="component" value="Unplaced"/>
</dbReference>
<dbReference type="InterPro" id="IPR024956">
    <property type="entry name" value="tRNAHis_GuaTrfase_cat"/>
</dbReference>
<feature type="binding site" evidence="13">
    <location>
        <begin position="100"/>
        <end position="101"/>
    </location>
    <ligand>
        <name>GTP</name>
        <dbReference type="ChEBI" id="CHEBI:37565"/>
    </ligand>
</feature>
<comment type="function">
    <text evidence="10">Adds a GMP to the 5'-end of tRNA(His) after transcription and RNase P cleavage. This step is essential for proper recognition of the tRNA and for the fidelity of protein synthesis. Also functions as a guanyl-nucleotide exchange factor/GEF for the MFN1 and MFN2 mitofusins thereby regulating mitochondrial fusion. By regulating both mitochondrial dynamics and bioenergetic function, it contributes to cell survival following oxidative stress.</text>
</comment>
<dbReference type="GO" id="GO:0006400">
    <property type="term" value="P:tRNA modification"/>
    <property type="evidence" value="ECO:0007669"/>
    <property type="project" value="UniProtKB-UniRule"/>
</dbReference>
<dbReference type="InterPro" id="IPR038469">
    <property type="entry name" value="tRNAHis_GuaTrfase_Thg1_sf"/>
</dbReference>
<feature type="domain" description="tRNAHis guanylyltransferase catalytic" evidence="15">
    <location>
        <begin position="32"/>
        <end position="160"/>
    </location>
</feature>
<evidence type="ECO:0000256" key="8">
    <source>
        <dbReference type="ARBA" id="ARBA00023134"/>
    </source>
</evidence>
<keyword evidence="4 12" id="KW-0548">Nucleotidyltransferase</keyword>
<dbReference type="Pfam" id="PF14413">
    <property type="entry name" value="Thg1C"/>
    <property type="match status" value="1"/>
</dbReference>
<evidence type="ECO:0000256" key="5">
    <source>
        <dbReference type="ARBA" id="ARBA00022723"/>
    </source>
</evidence>
<evidence type="ECO:0000256" key="14">
    <source>
        <dbReference type="PIRSR" id="PIRSR028980-2"/>
    </source>
</evidence>
<dbReference type="GO" id="GO:0008193">
    <property type="term" value="F:tRNA guanylyltransferase activity"/>
    <property type="evidence" value="ECO:0007669"/>
    <property type="project" value="UniProtKB-UniRule"/>
</dbReference>
<keyword evidence="18" id="KW-1185">Reference proteome</keyword>
<evidence type="ECO:0000256" key="3">
    <source>
        <dbReference type="ARBA" id="ARBA00022694"/>
    </source>
</evidence>
<evidence type="ECO:0000256" key="13">
    <source>
        <dbReference type="PIRSR" id="PIRSR028980-1"/>
    </source>
</evidence>
<comment type="cofactor">
    <cofactor evidence="14">
        <name>Mg(2+)</name>
        <dbReference type="ChEBI" id="CHEBI:18420"/>
    </cofactor>
    <text evidence="14">Binds 2 magnesium ions per subunit.</text>
</comment>
<keyword evidence="2 12" id="KW-0808">Transferase</keyword>
<feature type="binding site" evidence="14">
    <location>
        <position position="54"/>
    </location>
    <ligand>
        <name>Mg(2+)</name>
        <dbReference type="ChEBI" id="CHEBI:18420"/>
        <label>2</label>
        <note>catalytic</note>
    </ligand>
</feature>
<dbReference type="Ensembl" id="ENSPTET00000024542.1">
    <property type="protein sequence ID" value="ENSPTEP00000016538.1"/>
    <property type="gene ID" value="ENSPTEG00000018166.1"/>
</dbReference>
<evidence type="ECO:0000256" key="4">
    <source>
        <dbReference type="ARBA" id="ARBA00022695"/>
    </source>
</evidence>
<protein>
    <recommendedName>
        <fullName evidence="12">tRNA(His) guanylyltransferase</fullName>
        <ecNumber evidence="12">2.7.7.79</ecNumber>
    </recommendedName>
    <alternativeName>
        <fullName evidence="12">tRNA-histidine guanylyltransferase</fullName>
    </alternativeName>
</protein>
<evidence type="ECO:0000256" key="2">
    <source>
        <dbReference type="ARBA" id="ARBA00022679"/>
    </source>
</evidence>
<feature type="domain" description="Thg1 C-terminal" evidence="16">
    <location>
        <begin position="164"/>
        <end position="259"/>
    </location>
</feature>
<dbReference type="GO" id="GO:0000287">
    <property type="term" value="F:magnesium ion binding"/>
    <property type="evidence" value="ECO:0007669"/>
    <property type="project" value="UniProtKB-UniRule"/>
</dbReference>
<comment type="catalytic activity">
    <reaction evidence="9 12">
        <text>a 5'-end ribonucleotide-tRNA(His) + GTP + ATP + H2O = a 5'-end phospho-guanosine-ribonucleotide-tRNA(His) + AMP + 2 diphosphate + H(+)</text>
        <dbReference type="Rhea" id="RHEA:54564"/>
        <dbReference type="Rhea" id="RHEA-COMP:14193"/>
        <dbReference type="Rhea" id="RHEA-COMP:14917"/>
        <dbReference type="ChEBI" id="CHEBI:15377"/>
        <dbReference type="ChEBI" id="CHEBI:15378"/>
        <dbReference type="ChEBI" id="CHEBI:30616"/>
        <dbReference type="ChEBI" id="CHEBI:33019"/>
        <dbReference type="ChEBI" id="CHEBI:37565"/>
        <dbReference type="ChEBI" id="CHEBI:138282"/>
        <dbReference type="ChEBI" id="CHEBI:141847"/>
        <dbReference type="ChEBI" id="CHEBI:456215"/>
        <dbReference type="EC" id="2.7.7.79"/>
    </reaction>
</comment>
<evidence type="ECO:0000256" key="7">
    <source>
        <dbReference type="ARBA" id="ARBA00022842"/>
    </source>
</evidence>
<evidence type="ECO:0000256" key="1">
    <source>
        <dbReference type="ARBA" id="ARBA00010113"/>
    </source>
</evidence>
<evidence type="ECO:0000313" key="17">
    <source>
        <dbReference type="Ensembl" id="ENSPTEP00000016538.1"/>
    </source>
</evidence>
<sequence>KIASCKMQIANCNLYCFNFSDVAKSYNIFFFAYVKLFEEERKILLNCFFVIRIDGCDFKKFIKLHNYEKPNDIRGLQLMNACAINVLNKFNEIDLSFGHSDEYSFLFRKNTKLWNRRQDKILTNVVSYFTSSFLFKWKTFFPDQELLYPPNFDARLIIYPSEKEVIDYFSWRQADCHINTQYNECFWNLVLKKNYTHEEAYKFLLTTQTKEKNELLFTEFNINYNNIPIIFRRGTIIIRNKMYKKNKSHNMDNNKQTNAITDAITDHTTQLTTII</sequence>
<comment type="subunit">
    <text evidence="11">Homotetramer. Interacts with MFN1 and MFN2; functions as a guanyl-nucleotide exchange factor/GEF for MFN2 and also probably MFN1.</text>
</comment>
<dbReference type="PANTHER" id="PTHR12729">
    <property type="entry name" value="TRNA(HIS) GUANYLYLTRANSFERASE-RELATED"/>
    <property type="match status" value="1"/>
</dbReference>
<evidence type="ECO:0000256" key="9">
    <source>
        <dbReference type="ARBA" id="ARBA00047281"/>
    </source>
</evidence>
<dbReference type="Pfam" id="PF04446">
    <property type="entry name" value="Thg1"/>
    <property type="match status" value="1"/>
</dbReference>
<organism evidence="17 18">
    <name type="scientific">Piliocolobus tephrosceles</name>
    <name type="common">Ugandan red Colobus</name>
    <dbReference type="NCBI Taxonomy" id="591936"/>
    <lineage>
        <taxon>Eukaryota</taxon>
        <taxon>Metazoa</taxon>
        <taxon>Chordata</taxon>
        <taxon>Craniata</taxon>
        <taxon>Vertebrata</taxon>
        <taxon>Euteleostomi</taxon>
        <taxon>Mammalia</taxon>
        <taxon>Eutheria</taxon>
        <taxon>Euarchontoglires</taxon>
        <taxon>Primates</taxon>
        <taxon>Haplorrhini</taxon>
        <taxon>Catarrhini</taxon>
        <taxon>Cercopithecidae</taxon>
        <taxon>Colobinae</taxon>
        <taxon>Piliocolobus</taxon>
    </lineage>
</organism>
<evidence type="ECO:0000313" key="18">
    <source>
        <dbReference type="Proteomes" id="UP000694416"/>
    </source>
</evidence>
<name>A0A8C9HH93_9PRIM</name>
<feature type="binding site" evidence="14">
    <location>
        <position position="55"/>
    </location>
    <ligand>
        <name>Mg(2+)</name>
        <dbReference type="ChEBI" id="CHEBI:18420"/>
        <label>1</label>
        <note>catalytic</note>
    </ligand>
</feature>
<evidence type="ECO:0000256" key="6">
    <source>
        <dbReference type="ARBA" id="ARBA00022741"/>
    </source>
</evidence>
<evidence type="ECO:0000256" key="12">
    <source>
        <dbReference type="PIRNR" id="PIRNR028980"/>
    </source>
</evidence>
<dbReference type="GO" id="GO:0005525">
    <property type="term" value="F:GTP binding"/>
    <property type="evidence" value="ECO:0007669"/>
    <property type="project" value="UniProtKB-UniRule"/>
</dbReference>
<evidence type="ECO:0000256" key="10">
    <source>
        <dbReference type="ARBA" id="ARBA00058346"/>
    </source>
</evidence>
<feature type="binding site" evidence="14">
    <location>
        <position position="101"/>
    </location>
    <ligand>
        <name>Mg(2+)</name>
        <dbReference type="ChEBI" id="CHEBI:18420"/>
        <label>2</label>
        <note>catalytic</note>
    </ligand>
</feature>
<dbReference type="PIRSF" id="PIRSF028980">
    <property type="entry name" value="tRNAHis_guanylyltransferase"/>
    <property type="match status" value="1"/>
</dbReference>
<feature type="binding site" evidence="14">
    <location>
        <position position="54"/>
    </location>
    <ligand>
        <name>Mg(2+)</name>
        <dbReference type="ChEBI" id="CHEBI:18420"/>
        <label>1</label>
        <note>catalytic</note>
    </ligand>
</feature>
<evidence type="ECO:0000256" key="11">
    <source>
        <dbReference type="ARBA" id="ARBA00065710"/>
    </source>
</evidence>
<keyword evidence="3 12" id="KW-0819">tRNA processing</keyword>
<dbReference type="Gene3D" id="3.30.70.3000">
    <property type="match status" value="1"/>
</dbReference>
<dbReference type="InterPro" id="IPR025845">
    <property type="entry name" value="Thg1_C_dom"/>
</dbReference>
<reference evidence="17" key="2">
    <citation type="submission" date="2025-09" db="UniProtKB">
        <authorList>
            <consortium name="Ensembl"/>
        </authorList>
    </citation>
    <scope>IDENTIFICATION</scope>
</reference>
<keyword evidence="7 12" id="KW-0460">Magnesium</keyword>
<accession>A0A8C9HH93</accession>
<dbReference type="InterPro" id="IPR007537">
    <property type="entry name" value="tRNAHis_GuaTrfase_Thg1"/>
</dbReference>
<evidence type="ECO:0000259" key="15">
    <source>
        <dbReference type="Pfam" id="PF04446"/>
    </source>
</evidence>
<keyword evidence="6 12" id="KW-0547">Nucleotide-binding</keyword>
<dbReference type="EC" id="2.7.7.79" evidence="12"/>
<keyword evidence="5 12" id="KW-0479">Metal-binding</keyword>
<feature type="binding site" evidence="14">
    <location>
        <position position="101"/>
    </location>
    <ligand>
        <name>Mg(2+)</name>
        <dbReference type="ChEBI" id="CHEBI:18420"/>
        <label>1</label>
        <note>catalytic</note>
    </ligand>
</feature>
<reference evidence="17" key="1">
    <citation type="submission" date="2025-08" db="UniProtKB">
        <authorList>
            <consortium name="Ensembl"/>
        </authorList>
    </citation>
    <scope>IDENTIFICATION</scope>
</reference>
<keyword evidence="8 12" id="KW-0342">GTP-binding</keyword>